<keyword evidence="1" id="KW-0812">Transmembrane</keyword>
<protein>
    <submittedName>
        <fullName evidence="2">Uncharacterized protein</fullName>
    </submittedName>
</protein>
<dbReference type="AlphaFoldDB" id="A0AAN8YEY5"/>
<keyword evidence="1" id="KW-1133">Transmembrane helix</keyword>
<evidence type="ECO:0000313" key="3">
    <source>
        <dbReference type="Proteomes" id="UP001371456"/>
    </source>
</evidence>
<dbReference type="PANTHER" id="PTHR31170:SF25">
    <property type="entry name" value="BNAA09G04570D PROTEIN"/>
    <property type="match status" value="1"/>
</dbReference>
<evidence type="ECO:0000256" key="1">
    <source>
        <dbReference type="SAM" id="Phobius"/>
    </source>
</evidence>
<feature type="transmembrane region" description="Helical" evidence="1">
    <location>
        <begin position="401"/>
        <end position="423"/>
    </location>
</feature>
<sequence>MFEDLYNSSITSNTIFKVNVALRESNPDAYTPKMVSIGPYHKKNDQLRSMEKSKLLYLRRFLKRKEGLDMHSCMNELQKLEKEALNCYDDIEDLNIGSDEFCRMLLLDGCFVVEFIRERCEIGPRREDEIIKTNIGCIYNQILRDLMLLENQLPFFVLNKLHDMTTQDDELPLAIQAVISFPFFVDLENMIEQHIYEPLIKIATNAGNIKHLLHAVHILSCHGNPTKRSNDDTTCHMFMPNATELSEAGVRFATDRKSNGNKNNNSDMTSLFDIKFEDGLMTIPCFQVVDGTEAFLRNLIAYEQQSSEVQPKYFSDFAFFMDHLIDSDKDVNLLRRKGIIKHWMGEDKDVSSLFNKIGNGVTVYSTFYYDKECLRASQHCKKKRNRMKANLLRNYCSSPCVGASTAAAIILLLLTTIQTILAFTGSVR</sequence>
<keyword evidence="1" id="KW-0472">Membrane</keyword>
<dbReference type="EMBL" id="JBANQN010000004">
    <property type="protein sequence ID" value="KAK6790839.1"/>
    <property type="molecule type" value="Genomic_DNA"/>
</dbReference>
<accession>A0AAN8YEY5</accession>
<dbReference type="Pfam" id="PF03140">
    <property type="entry name" value="DUF247"/>
    <property type="match status" value="1"/>
</dbReference>
<organism evidence="2 3">
    <name type="scientific">Solanum bulbocastanum</name>
    <name type="common">Wild potato</name>
    <dbReference type="NCBI Taxonomy" id="147425"/>
    <lineage>
        <taxon>Eukaryota</taxon>
        <taxon>Viridiplantae</taxon>
        <taxon>Streptophyta</taxon>
        <taxon>Embryophyta</taxon>
        <taxon>Tracheophyta</taxon>
        <taxon>Spermatophyta</taxon>
        <taxon>Magnoliopsida</taxon>
        <taxon>eudicotyledons</taxon>
        <taxon>Gunneridae</taxon>
        <taxon>Pentapetalae</taxon>
        <taxon>asterids</taxon>
        <taxon>lamiids</taxon>
        <taxon>Solanales</taxon>
        <taxon>Solanaceae</taxon>
        <taxon>Solanoideae</taxon>
        <taxon>Solaneae</taxon>
        <taxon>Solanum</taxon>
    </lineage>
</organism>
<dbReference type="InterPro" id="IPR004158">
    <property type="entry name" value="DUF247_pln"/>
</dbReference>
<dbReference type="Proteomes" id="UP001371456">
    <property type="component" value="Unassembled WGS sequence"/>
</dbReference>
<evidence type="ECO:0000313" key="2">
    <source>
        <dbReference type="EMBL" id="KAK6790839.1"/>
    </source>
</evidence>
<proteinExistence type="predicted"/>
<keyword evidence="3" id="KW-1185">Reference proteome</keyword>
<comment type="caution">
    <text evidence="2">The sequence shown here is derived from an EMBL/GenBank/DDBJ whole genome shotgun (WGS) entry which is preliminary data.</text>
</comment>
<gene>
    <name evidence="2" type="ORF">RDI58_009920</name>
</gene>
<name>A0AAN8YEY5_SOLBU</name>
<reference evidence="2 3" key="1">
    <citation type="submission" date="2024-02" db="EMBL/GenBank/DDBJ databases">
        <title>de novo genome assembly of Solanum bulbocastanum strain 11H21.</title>
        <authorList>
            <person name="Hosaka A.J."/>
        </authorList>
    </citation>
    <scope>NUCLEOTIDE SEQUENCE [LARGE SCALE GENOMIC DNA]</scope>
    <source>
        <tissue evidence="2">Young leaves</tissue>
    </source>
</reference>
<dbReference type="PANTHER" id="PTHR31170">
    <property type="entry name" value="BNAC04G53230D PROTEIN"/>
    <property type="match status" value="1"/>
</dbReference>